<dbReference type="GO" id="GO:0022857">
    <property type="term" value="F:transmembrane transporter activity"/>
    <property type="evidence" value="ECO:0007669"/>
    <property type="project" value="InterPro"/>
</dbReference>
<feature type="transmembrane region" description="Helical" evidence="7">
    <location>
        <begin position="106"/>
        <end position="125"/>
    </location>
</feature>
<dbReference type="HOGENOM" id="CLU_001265_0_5_1"/>
<comment type="caution">
    <text evidence="9">The sequence shown here is derived from an EMBL/GenBank/DDBJ whole genome shotgun (WGS) entry which is preliminary data.</text>
</comment>
<dbReference type="EMBL" id="AMGV01000023">
    <property type="protein sequence ID" value="KEF51447.1"/>
    <property type="molecule type" value="Genomic_DNA"/>
</dbReference>
<feature type="transmembrane region" description="Helical" evidence="7">
    <location>
        <begin position="361"/>
        <end position="381"/>
    </location>
</feature>
<dbReference type="SUPFAM" id="SSF103473">
    <property type="entry name" value="MFS general substrate transporter"/>
    <property type="match status" value="1"/>
</dbReference>
<dbReference type="PROSITE" id="PS50850">
    <property type="entry name" value="MFS"/>
    <property type="match status" value="1"/>
</dbReference>
<feature type="domain" description="Major facilitator superfamily (MFS) profile" evidence="8">
    <location>
        <begin position="69"/>
        <end position="506"/>
    </location>
</feature>
<organism evidence="9 10">
    <name type="scientific">Exophiala aquamarina CBS 119918</name>
    <dbReference type="NCBI Taxonomy" id="1182545"/>
    <lineage>
        <taxon>Eukaryota</taxon>
        <taxon>Fungi</taxon>
        <taxon>Dikarya</taxon>
        <taxon>Ascomycota</taxon>
        <taxon>Pezizomycotina</taxon>
        <taxon>Eurotiomycetes</taxon>
        <taxon>Chaetothyriomycetidae</taxon>
        <taxon>Chaetothyriales</taxon>
        <taxon>Herpotrichiellaceae</taxon>
        <taxon>Exophiala</taxon>
    </lineage>
</organism>
<evidence type="ECO:0000256" key="6">
    <source>
        <dbReference type="ARBA" id="ARBA00037968"/>
    </source>
</evidence>
<accession>A0A072NVM5</accession>
<protein>
    <recommendedName>
        <fullName evidence="8">Major facilitator superfamily (MFS) profile domain-containing protein</fullName>
    </recommendedName>
</protein>
<dbReference type="InterPro" id="IPR011701">
    <property type="entry name" value="MFS"/>
</dbReference>
<reference evidence="9 10" key="1">
    <citation type="submission" date="2013-03" db="EMBL/GenBank/DDBJ databases">
        <title>The Genome Sequence of Exophiala aquamarina CBS 119918.</title>
        <authorList>
            <consortium name="The Broad Institute Genomics Platform"/>
            <person name="Cuomo C."/>
            <person name="de Hoog S."/>
            <person name="Gorbushina A."/>
            <person name="Walker B."/>
            <person name="Young S.K."/>
            <person name="Zeng Q."/>
            <person name="Gargeya S."/>
            <person name="Fitzgerald M."/>
            <person name="Haas B."/>
            <person name="Abouelleil A."/>
            <person name="Allen A.W."/>
            <person name="Alvarado L."/>
            <person name="Arachchi H.M."/>
            <person name="Berlin A.M."/>
            <person name="Chapman S.B."/>
            <person name="Gainer-Dewar J."/>
            <person name="Goldberg J."/>
            <person name="Griggs A."/>
            <person name="Gujja S."/>
            <person name="Hansen M."/>
            <person name="Howarth C."/>
            <person name="Imamovic A."/>
            <person name="Ireland A."/>
            <person name="Larimer J."/>
            <person name="McCowan C."/>
            <person name="Murphy C."/>
            <person name="Pearson M."/>
            <person name="Poon T.W."/>
            <person name="Priest M."/>
            <person name="Roberts A."/>
            <person name="Saif S."/>
            <person name="Shea T."/>
            <person name="Sisk P."/>
            <person name="Sykes S."/>
            <person name="Wortman J."/>
            <person name="Nusbaum C."/>
            <person name="Birren B."/>
        </authorList>
    </citation>
    <scope>NUCLEOTIDE SEQUENCE [LARGE SCALE GENOMIC DNA]</scope>
    <source>
        <strain evidence="9 10">CBS 119918</strain>
    </source>
</reference>
<evidence type="ECO:0000256" key="1">
    <source>
        <dbReference type="ARBA" id="ARBA00004141"/>
    </source>
</evidence>
<keyword evidence="2" id="KW-0813">Transport</keyword>
<gene>
    <name evidence="9" type="ORF">A1O9_12364</name>
</gene>
<dbReference type="VEuPathDB" id="FungiDB:A1O9_12364"/>
<name>A0A072NVM5_9EURO</name>
<feature type="transmembrane region" description="Helical" evidence="7">
    <location>
        <begin position="228"/>
        <end position="248"/>
    </location>
</feature>
<feature type="transmembrane region" description="Helical" evidence="7">
    <location>
        <begin position="475"/>
        <end position="500"/>
    </location>
</feature>
<evidence type="ECO:0000256" key="3">
    <source>
        <dbReference type="ARBA" id="ARBA00022692"/>
    </source>
</evidence>
<feature type="transmembrane region" description="Helical" evidence="7">
    <location>
        <begin position="332"/>
        <end position="354"/>
    </location>
</feature>
<dbReference type="GO" id="GO:0016020">
    <property type="term" value="C:membrane"/>
    <property type="evidence" value="ECO:0007669"/>
    <property type="project" value="UniProtKB-SubCell"/>
</dbReference>
<feature type="transmembrane region" description="Helical" evidence="7">
    <location>
        <begin position="137"/>
        <end position="158"/>
    </location>
</feature>
<dbReference type="PANTHER" id="PTHR43791:SF35">
    <property type="entry name" value="MAJOR FACILITATOR SUPERFAMILY (MFS) PROFILE DOMAIN-CONTAINING PROTEIN"/>
    <property type="match status" value="1"/>
</dbReference>
<dbReference type="InterPro" id="IPR020846">
    <property type="entry name" value="MFS_dom"/>
</dbReference>
<dbReference type="RefSeq" id="XP_013254037.1">
    <property type="nucleotide sequence ID" value="XM_013398583.1"/>
</dbReference>
<keyword evidence="3 7" id="KW-0812">Transmembrane</keyword>
<feature type="transmembrane region" description="Helical" evidence="7">
    <location>
        <begin position="426"/>
        <end position="446"/>
    </location>
</feature>
<proteinExistence type="inferred from homology"/>
<evidence type="ECO:0000256" key="7">
    <source>
        <dbReference type="SAM" id="Phobius"/>
    </source>
</evidence>
<keyword evidence="4 7" id="KW-1133">Transmembrane helix</keyword>
<dbReference type="Proteomes" id="UP000027920">
    <property type="component" value="Unassembled WGS sequence"/>
</dbReference>
<dbReference type="PANTHER" id="PTHR43791">
    <property type="entry name" value="PERMEASE-RELATED"/>
    <property type="match status" value="1"/>
</dbReference>
<keyword evidence="10" id="KW-1185">Reference proteome</keyword>
<dbReference type="Pfam" id="PF07690">
    <property type="entry name" value="MFS_1"/>
    <property type="match status" value="1"/>
</dbReference>
<feature type="transmembrane region" description="Helical" evidence="7">
    <location>
        <begin position="296"/>
        <end position="326"/>
    </location>
</feature>
<dbReference type="AlphaFoldDB" id="A0A072NVM5"/>
<dbReference type="OrthoDB" id="6730379at2759"/>
<dbReference type="Gene3D" id="1.20.1250.20">
    <property type="entry name" value="MFS general substrate transporter like domains"/>
    <property type="match status" value="2"/>
</dbReference>
<evidence type="ECO:0000313" key="9">
    <source>
        <dbReference type="EMBL" id="KEF51447.1"/>
    </source>
</evidence>
<dbReference type="FunFam" id="1.20.1250.20:FF:000064">
    <property type="entry name" value="MFS allantoate transporter"/>
    <property type="match status" value="1"/>
</dbReference>
<feature type="transmembrane region" description="Helical" evidence="7">
    <location>
        <begin position="387"/>
        <end position="406"/>
    </location>
</feature>
<feature type="transmembrane region" description="Helical" evidence="7">
    <location>
        <begin position="164"/>
        <end position="185"/>
    </location>
</feature>
<evidence type="ECO:0000259" key="8">
    <source>
        <dbReference type="PROSITE" id="PS50850"/>
    </source>
</evidence>
<dbReference type="GeneID" id="25287258"/>
<evidence type="ECO:0000256" key="2">
    <source>
        <dbReference type="ARBA" id="ARBA00022448"/>
    </source>
</evidence>
<evidence type="ECO:0000313" key="10">
    <source>
        <dbReference type="Proteomes" id="UP000027920"/>
    </source>
</evidence>
<comment type="similarity">
    <text evidence="6">Belongs to the major facilitator superfamily. Allantoate permease family.</text>
</comment>
<evidence type="ECO:0000256" key="4">
    <source>
        <dbReference type="ARBA" id="ARBA00022989"/>
    </source>
</evidence>
<evidence type="ECO:0000256" key="5">
    <source>
        <dbReference type="ARBA" id="ARBA00023136"/>
    </source>
</evidence>
<feature type="transmembrane region" description="Helical" evidence="7">
    <location>
        <begin position="197"/>
        <end position="216"/>
    </location>
</feature>
<dbReference type="InterPro" id="IPR036259">
    <property type="entry name" value="MFS_trans_sf"/>
</dbReference>
<keyword evidence="5 7" id="KW-0472">Membrane</keyword>
<comment type="subcellular location">
    <subcellularLocation>
        <location evidence="1">Membrane</location>
        <topology evidence="1">Multi-pass membrane protein</topology>
    </subcellularLocation>
</comment>
<sequence>MADSEKPQELRENVTAATTGSDVADLKKTLTIDTLHQDEALKVLATYSGEETWDENEEKLVRRKIDKRLLPILCATYGLQYYDKAMISQAALFGLRTDLELTGNRYSMSSAIFYLGFIVGAYPAIWMAQRYPIERVASIIVCIWGICLICTSACHNWQGLYAQRFFLGFLESGISPMFMLVVGQFYKKNEQALRMGAWYCCTGYVSIVSPLINYGLGHITGALSPWRYMYIVAGSLTVIWSVVIYFFMPPDPIRAKGFNERERYIAVARLRVNNSGVRNTHFKKAQVFELMIDIKFWIVFAMAFLMMIANGPVSTFAPIIIAGFGYNTLTSLLLIMPAGLLIGTIELLAPYIAYKYPKMRAYLVAICEMGTVVAALLLWLLPRSSKGGLLFGVYILASFGGAYAVLMGMQIANTAGYTKRSVASSVLFIGYCLGMSLASNIFFGLFKNRLADYPFILGTGNFVGPLLFKPEDAPAYAPGFIAVVITSAITAGLSIVYRFICVWENHRRDKAGVPEGFEHAYEDDLTDRKNPQFRYTL</sequence>